<dbReference type="PRINTS" id="PR00081">
    <property type="entry name" value="GDHRDH"/>
</dbReference>
<name>A0AAN6YH60_9PEZI</name>
<dbReference type="GO" id="GO:0016491">
    <property type="term" value="F:oxidoreductase activity"/>
    <property type="evidence" value="ECO:0007669"/>
    <property type="project" value="UniProtKB-KW"/>
</dbReference>
<sequence>MANNTRLKLQGKVAIVTGASRGLGAAMALELASHGAVVMLVYTSDSSTELVNKMIDGIHSMDIPSDYKEARARGCKVNLGDSSAPNKILSELDEWLGPDSHVNILVNNAAVEVVKPLGEISPEDYAKVYDLNVRAPLLLTQALLPRFNPAGNNRIINIGSVGARKGFPKLGLYCSSKAALEGLTRCWAAELGGNGTTVNQINPGPVQSEMLENIPEEIVDLQKMQTPLQNRLGTPEEVARVVAWLASDESSWITGQVISASGGLEMY</sequence>
<dbReference type="InterPro" id="IPR002347">
    <property type="entry name" value="SDR_fam"/>
</dbReference>
<comment type="similarity">
    <text evidence="1">Belongs to the short-chain dehydrogenases/reductases (SDR) family.</text>
</comment>
<dbReference type="PROSITE" id="PS00061">
    <property type="entry name" value="ADH_SHORT"/>
    <property type="match status" value="1"/>
</dbReference>
<dbReference type="InterPro" id="IPR020904">
    <property type="entry name" value="Sc_DH/Rdtase_CS"/>
</dbReference>
<keyword evidence="2" id="KW-0521">NADP</keyword>
<evidence type="ECO:0000313" key="4">
    <source>
        <dbReference type="EMBL" id="KAK4217580.1"/>
    </source>
</evidence>
<dbReference type="InterPro" id="IPR036291">
    <property type="entry name" value="NAD(P)-bd_dom_sf"/>
</dbReference>
<dbReference type="CDD" id="cd05233">
    <property type="entry name" value="SDR_c"/>
    <property type="match status" value="1"/>
</dbReference>
<reference evidence="4" key="1">
    <citation type="journal article" date="2023" name="Mol. Phylogenet. Evol.">
        <title>Genome-scale phylogeny and comparative genomics of the fungal order Sordariales.</title>
        <authorList>
            <person name="Hensen N."/>
            <person name="Bonometti L."/>
            <person name="Westerberg I."/>
            <person name="Brannstrom I.O."/>
            <person name="Guillou S."/>
            <person name="Cros-Aarteil S."/>
            <person name="Calhoun S."/>
            <person name="Haridas S."/>
            <person name="Kuo A."/>
            <person name="Mondo S."/>
            <person name="Pangilinan J."/>
            <person name="Riley R."/>
            <person name="LaButti K."/>
            <person name="Andreopoulos B."/>
            <person name="Lipzen A."/>
            <person name="Chen C."/>
            <person name="Yan M."/>
            <person name="Daum C."/>
            <person name="Ng V."/>
            <person name="Clum A."/>
            <person name="Steindorff A."/>
            <person name="Ohm R.A."/>
            <person name="Martin F."/>
            <person name="Silar P."/>
            <person name="Natvig D.O."/>
            <person name="Lalanne C."/>
            <person name="Gautier V."/>
            <person name="Ament-Velasquez S.L."/>
            <person name="Kruys A."/>
            <person name="Hutchinson M.I."/>
            <person name="Powell A.J."/>
            <person name="Barry K."/>
            <person name="Miller A.N."/>
            <person name="Grigoriev I.V."/>
            <person name="Debuchy R."/>
            <person name="Gladieux P."/>
            <person name="Hiltunen Thoren M."/>
            <person name="Johannesson H."/>
        </authorList>
    </citation>
    <scope>NUCLEOTIDE SEQUENCE</scope>
    <source>
        <strain evidence="4">PSN293</strain>
    </source>
</reference>
<keyword evidence="3" id="KW-0560">Oxidoreductase</keyword>
<dbReference type="PANTHER" id="PTHR43639">
    <property type="entry name" value="OXIDOREDUCTASE, SHORT-CHAIN DEHYDROGENASE/REDUCTASE FAMILY (AFU_ORTHOLOGUE AFUA_5G02870)"/>
    <property type="match status" value="1"/>
</dbReference>
<dbReference type="AlphaFoldDB" id="A0AAN6YH60"/>
<organism evidence="4 5">
    <name type="scientific">Rhypophila decipiens</name>
    <dbReference type="NCBI Taxonomy" id="261697"/>
    <lineage>
        <taxon>Eukaryota</taxon>
        <taxon>Fungi</taxon>
        <taxon>Dikarya</taxon>
        <taxon>Ascomycota</taxon>
        <taxon>Pezizomycotina</taxon>
        <taxon>Sordariomycetes</taxon>
        <taxon>Sordariomycetidae</taxon>
        <taxon>Sordariales</taxon>
        <taxon>Naviculisporaceae</taxon>
        <taxon>Rhypophila</taxon>
    </lineage>
</organism>
<reference evidence="4" key="2">
    <citation type="submission" date="2023-05" db="EMBL/GenBank/DDBJ databases">
        <authorList>
            <consortium name="Lawrence Berkeley National Laboratory"/>
            <person name="Steindorff A."/>
            <person name="Hensen N."/>
            <person name="Bonometti L."/>
            <person name="Westerberg I."/>
            <person name="Brannstrom I.O."/>
            <person name="Guillou S."/>
            <person name="Cros-Aarteil S."/>
            <person name="Calhoun S."/>
            <person name="Haridas S."/>
            <person name="Kuo A."/>
            <person name="Mondo S."/>
            <person name="Pangilinan J."/>
            <person name="Riley R."/>
            <person name="Labutti K."/>
            <person name="Andreopoulos B."/>
            <person name="Lipzen A."/>
            <person name="Chen C."/>
            <person name="Yanf M."/>
            <person name="Daum C."/>
            <person name="Ng V."/>
            <person name="Clum A."/>
            <person name="Ohm R."/>
            <person name="Martin F."/>
            <person name="Silar P."/>
            <person name="Natvig D."/>
            <person name="Lalanne C."/>
            <person name="Gautier V."/>
            <person name="Ament-Velasquez S.L."/>
            <person name="Kruys A."/>
            <person name="Hutchinson M.I."/>
            <person name="Powell A.J."/>
            <person name="Barry K."/>
            <person name="Miller A.N."/>
            <person name="Grigoriev I.V."/>
            <person name="Debuchy R."/>
            <person name="Gladieux P."/>
            <person name="Thoren M.H."/>
            <person name="Johannesson H."/>
        </authorList>
    </citation>
    <scope>NUCLEOTIDE SEQUENCE</scope>
    <source>
        <strain evidence="4">PSN293</strain>
    </source>
</reference>
<dbReference type="Proteomes" id="UP001301769">
    <property type="component" value="Unassembled WGS sequence"/>
</dbReference>
<dbReference type="PRINTS" id="PR00080">
    <property type="entry name" value="SDRFAMILY"/>
</dbReference>
<evidence type="ECO:0000313" key="5">
    <source>
        <dbReference type="Proteomes" id="UP001301769"/>
    </source>
</evidence>
<evidence type="ECO:0000256" key="3">
    <source>
        <dbReference type="ARBA" id="ARBA00023002"/>
    </source>
</evidence>
<dbReference type="PANTHER" id="PTHR43639:SF1">
    <property type="entry name" value="SHORT-CHAIN DEHYDROGENASE_REDUCTASE FAMILY PROTEIN"/>
    <property type="match status" value="1"/>
</dbReference>
<keyword evidence="5" id="KW-1185">Reference proteome</keyword>
<evidence type="ECO:0000256" key="2">
    <source>
        <dbReference type="ARBA" id="ARBA00022857"/>
    </source>
</evidence>
<evidence type="ECO:0000256" key="1">
    <source>
        <dbReference type="ARBA" id="ARBA00006484"/>
    </source>
</evidence>
<dbReference type="SUPFAM" id="SSF51735">
    <property type="entry name" value="NAD(P)-binding Rossmann-fold domains"/>
    <property type="match status" value="1"/>
</dbReference>
<comment type="caution">
    <text evidence="4">The sequence shown here is derived from an EMBL/GenBank/DDBJ whole genome shotgun (WGS) entry which is preliminary data.</text>
</comment>
<dbReference type="Pfam" id="PF13561">
    <property type="entry name" value="adh_short_C2"/>
    <property type="match status" value="1"/>
</dbReference>
<protein>
    <submittedName>
        <fullName evidence="4">3-ketoacyl-acyl carrier protein reductase</fullName>
    </submittedName>
</protein>
<gene>
    <name evidence="4" type="ORF">QBC37DRAFT_437903</name>
</gene>
<dbReference type="FunFam" id="3.40.50.720:FF:000374">
    <property type="entry name" value="3-oxoacyl-(Acyl-carrier-protein) reductase"/>
    <property type="match status" value="1"/>
</dbReference>
<proteinExistence type="inferred from homology"/>
<dbReference type="Gene3D" id="3.40.50.720">
    <property type="entry name" value="NAD(P)-binding Rossmann-like Domain"/>
    <property type="match status" value="1"/>
</dbReference>
<dbReference type="EMBL" id="MU858058">
    <property type="protein sequence ID" value="KAK4217580.1"/>
    <property type="molecule type" value="Genomic_DNA"/>
</dbReference>
<accession>A0AAN6YH60</accession>